<feature type="chain" id="PRO_5024930238" description="Ubiquitin 3 binding protein But2 C-terminal domain-containing protein" evidence="1">
    <location>
        <begin position="21"/>
        <end position="214"/>
    </location>
</feature>
<protein>
    <recommendedName>
        <fullName evidence="4">Ubiquitin 3 binding protein But2 C-terminal domain-containing protein</fullName>
    </recommendedName>
</protein>
<accession>A0A5N5WRG2</accession>
<keyword evidence="3" id="KW-1185">Reference proteome</keyword>
<dbReference type="EMBL" id="ML732281">
    <property type="protein sequence ID" value="KAB8071153.1"/>
    <property type="molecule type" value="Genomic_DNA"/>
</dbReference>
<evidence type="ECO:0000313" key="3">
    <source>
        <dbReference type="Proteomes" id="UP000326565"/>
    </source>
</evidence>
<reference evidence="2 3" key="1">
    <citation type="submission" date="2019-04" db="EMBL/GenBank/DDBJ databases">
        <title>Friends and foes A comparative genomics study of 23 Aspergillus species from section Flavi.</title>
        <authorList>
            <consortium name="DOE Joint Genome Institute"/>
            <person name="Kjaerbolling I."/>
            <person name="Vesth T."/>
            <person name="Frisvad J.C."/>
            <person name="Nybo J.L."/>
            <person name="Theobald S."/>
            <person name="Kildgaard S."/>
            <person name="Isbrandt T."/>
            <person name="Kuo A."/>
            <person name="Sato A."/>
            <person name="Lyhne E.K."/>
            <person name="Kogle M.E."/>
            <person name="Wiebenga A."/>
            <person name="Kun R.S."/>
            <person name="Lubbers R.J."/>
            <person name="Makela M.R."/>
            <person name="Barry K."/>
            <person name="Chovatia M."/>
            <person name="Clum A."/>
            <person name="Daum C."/>
            <person name="Haridas S."/>
            <person name="He G."/>
            <person name="LaButti K."/>
            <person name="Lipzen A."/>
            <person name="Mondo S."/>
            <person name="Riley R."/>
            <person name="Salamov A."/>
            <person name="Simmons B.A."/>
            <person name="Magnuson J.K."/>
            <person name="Henrissat B."/>
            <person name="Mortensen U.H."/>
            <person name="Larsen T.O."/>
            <person name="Devries R.P."/>
            <person name="Grigoriev I.V."/>
            <person name="Machida M."/>
            <person name="Baker S.E."/>
            <person name="Andersen M.R."/>
        </authorList>
    </citation>
    <scope>NUCLEOTIDE SEQUENCE [LARGE SCALE GENOMIC DNA]</scope>
    <source>
        <strain evidence="2 3">CBS 151.66</strain>
    </source>
</reference>
<dbReference type="OrthoDB" id="5431298at2759"/>
<dbReference type="AlphaFoldDB" id="A0A5N5WRG2"/>
<proteinExistence type="predicted"/>
<organism evidence="2 3">
    <name type="scientific">Aspergillus leporis</name>
    <dbReference type="NCBI Taxonomy" id="41062"/>
    <lineage>
        <taxon>Eukaryota</taxon>
        <taxon>Fungi</taxon>
        <taxon>Dikarya</taxon>
        <taxon>Ascomycota</taxon>
        <taxon>Pezizomycotina</taxon>
        <taxon>Eurotiomycetes</taxon>
        <taxon>Eurotiomycetidae</taxon>
        <taxon>Eurotiales</taxon>
        <taxon>Aspergillaceae</taxon>
        <taxon>Aspergillus</taxon>
        <taxon>Aspergillus subgen. Circumdati</taxon>
    </lineage>
</organism>
<gene>
    <name evidence="2" type="ORF">BDV29DRAFT_179764</name>
</gene>
<dbReference type="Proteomes" id="UP000326565">
    <property type="component" value="Unassembled WGS sequence"/>
</dbReference>
<feature type="signal peptide" evidence="1">
    <location>
        <begin position="1"/>
        <end position="20"/>
    </location>
</feature>
<evidence type="ECO:0000313" key="2">
    <source>
        <dbReference type="EMBL" id="KAB8071153.1"/>
    </source>
</evidence>
<sequence>MLFRASTVTAILSLLSLSTALPATPLSSTLYTRDDTQCQAGTAFYVCHINNFRGCCSVDPCALESGCPDTKTTPPTCTDGKAQIYQPTMQTLISGAEPVSTPNFNVSKSATKTWAQSMTFEVPKDAKACELKWSVPAERNFMAGNNALVRVFDRQKSLGAADFTNWPGVTGEHHHNVASVECKEELTFRLKLDNESEVFIDQSEEAGWYIQYSC</sequence>
<evidence type="ECO:0008006" key="4">
    <source>
        <dbReference type="Google" id="ProtNLM"/>
    </source>
</evidence>
<evidence type="ECO:0000256" key="1">
    <source>
        <dbReference type="SAM" id="SignalP"/>
    </source>
</evidence>
<keyword evidence="1" id="KW-0732">Signal</keyword>
<name>A0A5N5WRG2_9EURO</name>